<dbReference type="EMBL" id="FNVU01000013">
    <property type="protein sequence ID" value="SEG82182.1"/>
    <property type="molecule type" value="Genomic_DNA"/>
</dbReference>
<feature type="domain" description="FAD/NAD(P)-binding" evidence="2">
    <location>
        <begin position="17"/>
        <end position="309"/>
    </location>
</feature>
<dbReference type="RefSeq" id="WP_103888608.1">
    <property type="nucleotide sequence ID" value="NZ_FNVU01000013.1"/>
</dbReference>
<sequence>MTDGTPNLERGAVLTPDVLVVGAGPAGLTAAARLAGRTGADVLVLDRADTPGGVPVHTAHTGFGLRDLHRVLSGPAYAARLAGAARAAGADLRGRAMVTGWSGPRQVEATTPDGLLRVRARAVLLATGARERPRPARLVPGDRPQGVLTTGQLQQLVHGSGRHVGERAVVVGAEPVSWSAVLTLRAAGCRTVLMTSRYDRAESYAAFTVPGRTVLGVPVATGTRVVRIIGRGRVEGVEIEHAATGRRRTVACDTVVFTGDWVPEHELARAAGLAIDPGTLGPVVDTALHTSEPGVFAAGNLLHPVDTADGAALDGRHAADRIAAWLAAPGGEGPPLGPGVPVVAGEPFRWVAPQLLRPGGPAPPRGRLLLWSDALVRVPRVRVCQDGRVLARRRLPWPAAPGRVFRVPFALLSRLDPSGGPVRLALE</sequence>
<dbReference type="InterPro" id="IPR051691">
    <property type="entry name" value="Metab_Enz_Cyan_OpOx_G3PDH"/>
</dbReference>
<evidence type="ECO:0000313" key="4">
    <source>
        <dbReference type="Proteomes" id="UP000236754"/>
    </source>
</evidence>
<dbReference type="GO" id="GO:0016491">
    <property type="term" value="F:oxidoreductase activity"/>
    <property type="evidence" value="ECO:0007669"/>
    <property type="project" value="UniProtKB-KW"/>
</dbReference>
<dbReference type="OrthoDB" id="5287468at2"/>
<dbReference type="Gene3D" id="3.50.50.60">
    <property type="entry name" value="FAD/NAD(P)-binding domain"/>
    <property type="match status" value="2"/>
</dbReference>
<keyword evidence="1" id="KW-0560">Oxidoreductase</keyword>
<evidence type="ECO:0000259" key="2">
    <source>
        <dbReference type="Pfam" id="PF07992"/>
    </source>
</evidence>
<dbReference type="Pfam" id="PF07992">
    <property type="entry name" value="Pyr_redox_2"/>
    <property type="match status" value="1"/>
</dbReference>
<name>A0A1H6DAG6_9ACTN</name>
<proteinExistence type="predicted"/>
<dbReference type="PRINTS" id="PR00469">
    <property type="entry name" value="PNDRDTASEII"/>
</dbReference>
<dbReference type="PANTHER" id="PTHR42949:SF3">
    <property type="entry name" value="ANAEROBIC GLYCEROL-3-PHOSPHATE DEHYDROGENASE SUBUNIT B"/>
    <property type="match status" value="1"/>
</dbReference>
<dbReference type="Proteomes" id="UP000236754">
    <property type="component" value="Unassembled WGS sequence"/>
</dbReference>
<evidence type="ECO:0000256" key="1">
    <source>
        <dbReference type="ARBA" id="ARBA00023002"/>
    </source>
</evidence>
<dbReference type="PANTHER" id="PTHR42949">
    <property type="entry name" value="ANAEROBIC GLYCEROL-3-PHOSPHATE DEHYDROGENASE SUBUNIT B"/>
    <property type="match status" value="1"/>
</dbReference>
<reference evidence="3 4" key="1">
    <citation type="submission" date="2016-10" db="EMBL/GenBank/DDBJ databases">
        <authorList>
            <person name="de Groot N.N."/>
        </authorList>
    </citation>
    <scope>NUCLEOTIDE SEQUENCE [LARGE SCALE GENOMIC DNA]</scope>
    <source>
        <strain evidence="3 4">CGMCC 4.2023</strain>
    </source>
</reference>
<organism evidence="3 4">
    <name type="scientific">Actinacidiphila yanglinensis</name>
    <dbReference type="NCBI Taxonomy" id="310779"/>
    <lineage>
        <taxon>Bacteria</taxon>
        <taxon>Bacillati</taxon>
        <taxon>Actinomycetota</taxon>
        <taxon>Actinomycetes</taxon>
        <taxon>Kitasatosporales</taxon>
        <taxon>Streptomycetaceae</taxon>
        <taxon>Actinacidiphila</taxon>
    </lineage>
</organism>
<dbReference type="SUPFAM" id="SSF51905">
    <property type="entry name" value="FAD/NAD(P)-binding domain"/>
    <property type="match status" value="1"/>
</dbReference>
<gene>
    <name evidence="3" type="ORF">SAMN05216223_113102</name>
</gene>
<protein>
    <submittedName>
        <fullName evidence="3">Thioredoxin reductase</fullName>
    </submittedName>
</protein>
<dbReference type="InterPro" id="IPR036188">
    <property type="entry name" value="FAD/NAD-bd_sf"/>
</dbReference>
<evidence type="ECO:0000313" key="3">
    <source>
        <dbReference type="EMBL" id="SEG82182.1"/>
    </source>
</evidence>
<dbReference type="InterPro" id="IPR023753">
    <property type="entry name" value="FAD/NAD-binding_dom"/>
</dbReference>
<accession>A0A1H6DAG6</accession>
<dbReference type="PRINTS" id="PR00368">
    <property type="entry name" value="FADPNR"/>
</dbReference>
<dbReference type="AlphaFoldDB" id="A0A1H6DAG6"/>
<keyword evidence="4" id="KW-1185">Reference proteome</keyword>